<proteinExistence type="predicted"/>
<dbReference type="AlphaFoldDB" id="A0A929RPF3"/>
<evidence type="ECO:0000313" key="1">
    <source>
        <dbReference type="EMBL" id="MBF0966246.1"/>
    </source>
</evidence>
<accession>A0A929RPF3</accession>
<name>A0A929RPF3_9ACTO</name>
<dbReference type="Proteomes" id="UP000759246">
    <property type="component" value="Unassembled WGS sequence"/>
</dbReference>
<protein>
    <submittedName>
        <fullName evidence="1">Uncharacterized protein</fullName>
    </submittedName>
</protein>
<reference evidence="1" key="1">
    <citation type="submission" date="2020-04" db="EMBL/GenBank/DDBJ databases">
        <title>Deep metagenomics examines the oral microbiome during advanced dental caries in children, revealing novel taxa and co-occurrences with host molecules.</title>
        <authorList>
            <person name="Baker J.L."/>
            <person name="Morton J.T."/>
            <person name="Dinis M."/>
            <person name="Alvarez R."/>
            <person name="Tran N.C."/>
            <person name="Knight R."/>
            <person name="Edlund A."/>
        </authorList>
    </citation>
    <scope>NUCLEOTIDE SEQUENCE</scope>
    <source>
        <strain evidence="1">JCVI_30_bin.13</strain>
    </source>
</reference>
<evidence type="ECO:0000313" key="2">
    <source>
        <dbReference type="Proteomes" id="UP000759246"/>
    </source>
</evidence>
<comment type="caution">
    <text evidence="1">The sequence shown here is derived from an EMBL/GenBank/DDBJ whole genome shotgun (WGS) entry which is preliminary data.</text>
</comment>
<organism evidence="1 2">
    <name type="scientific">Actinomyces bouchesdurhonensis</name>
    <dbReference type="NCBI Taxonomy" id="1852361"/>
    <lineage>
        <taxon>Bacteria</taxon>
        <taxon>Bacillati</taxon>
        <taxon>Actinomycetota</taxon>
        <taxon>Actinomycetes</taxon>
        <taxon>Actinomycetales</taxon>
        <taxon>Actinomycetaceae</taxon>
        <taxon>Actinomyces</taxon>
    </lineage>
</organism>
<sequence length="81" mass="9333">MKNNQKEVIGMDTTREWFVEPEGDRTFTIDGTDYNVTQEEFDRAARELTKIAQTGHGHLTLETVDKTVYDLWFIHGTIVTA</sequence>
<dbReference type="EMBL" id="JABZGF010000071">
    <property type="protein sequence ID" value="MBF0966246.1"/>
    <property type="molecule type" value="Genomic_DNA"/>
</dbReference>
<gene>
    <name evidence="1" type="ORF">HXK09_03605</name>
</gene>